<protein>
    <recommendedName>
        <fullName evidence="13">t-SNARE coiled-coil homology domain-containing protein</fullName>
    </recommendedName>
</protein>
<proteinExistence type="inferred from homology"/>
<organism evidence="14 15">
    <name type="scientific">Dictyostelium purpureum</name>
    <name type="common">Slime mold</name>
    <dbReference type="NCBI Taxonomy" id="5786"/>
    <lineage>
        <taxon>Eukaryota</taxon>
        <taxon>Amoebozoa</taxon>
        <taxon>Evosea</taxon>
        <taxon>Eumycetozoa</taxon>
        <taxon>Dictyostelia</taxon>
        <taxon>Dictyosteliales</taxon>
        <taxon>Dictyosteliaceae</taxon>
        <taxon>Dictyostelium</taxon>
    </lineage>
</organism>
<evidence type="ECO:0000259" key="13">
    <source>
        <dbReference type="PROSITE" id="PS50192"/>
    </source>
</evidence>
<feature type="compositionally biased region" description="Low complexity" evidence="11">
    <location>
        <begin position="96"/>
        <end position="109"/>
    </location>
</feature>
<feature type="domain" description="T-SNARE coiled-coil homology" evidence="13">
    <location>
        <begin position="313"/>
        <end position="356"/>
    </location>
</feature>
<feature type="region of interest" description="Disordered" evidence="11">
    <location>
        <begin position="74"/>
        <end position="115"/>
    </location>
</feature>
<dbReference type="FunCoup" id="F0ZNP1">
    <property type="interactions" value="2"/>
</dbReference>
<evidence type="ECO:0000256" key="6">
    <source>
        <dbReference type="ARBA" id="ARBA00022892"/>
    </source>
</evidence>
<keyword evidence="5" id="KW-0256">Endoplasmic reticulum</keyword>
<gene>
    <name evidence="14" type="ORF">DICPUDRAFT_153352</name>
</gene>
<dbReference type="PANTHER" id="PTHR13050">
    <property type="entry name" value="USE1-LIKE PROTEIN"/>
    <property type="match status" value="1"/>
</dbReference>
<keyword evidence="8 12" id="KW-1133">Transmembrane helix</keyword>
<evidence type="ECO:0000256" key="8">
    <source>
        <dbReference type="ARBA" id="ARBA00022989"/>
    </source>
</evidence>
<keyword evidence="7" id="KW-0653">Protein transport</keyword>
<evidence type="ECO:0000256" key="4">
    <source>
        <dbReference type="ARBA" id="ARBA00022692"/>
    </source>
</evidence>
<feature type="coiled-coil region" evidence="10">
    <location>
        <begin position="318"/>
        <end position="352"/>
    </location>
</feature>
<accession>F0ZNP1</accession>
<dbReference type="OrthoDB" id="4506189at2759"/>
<dbReference type="GeneID" id="10499874"/>
<evidence type="ECO:0000256" key="12">
    <source>
        <dbReference type="SAM" id="Phobius"/>
    </source>
</evidence>
<dbReference type="GO" id="GO:0005789">
    <property type="term" value="C:endoplasmic reticulum membrane"/>
    <property type="evidence" value="ECO:0007669"/>
    <property type="project" value="UniProtKB-SubCell"/>
</dbReference>
<evidence type="ECO:0000256" key="2">
    <source>
        <dbReference type="ARBA" id="ARBA00007891"/>
    </source>
</evidence>
<evidence type="ECO:0000256" key="7">
    <source>
        <dbReference type="ARBA" id="ARBA00022927"/>
    </source>
</evidence>
<keyword evidence="6" id="KW-0931">ER-Golgi transport</keyword>
<dbReference type="InterPro" id="IPR019150">
    <property type="entry name" value="Vesicle_transport_protein_Use1"/>
</dbReference>
<keyword evidence="4 12" id="KW-0812">Transmembrane</keyword>
<evidence type="ECO:0000313" key="15">
    <source>
        <dbReference type="Proteomes" id="UP000001064"/>
    </source>
</evidence>
<dbReference type="EMBL" id="GL871097">
    <property type="protein sequence ID" value="EGC34456.1"/>
    <property type="molecule type" value="Genomic_DNA"/>
</dbReference>
<evidence type="ECO:0000256" key="10">
    <source>
        <dbReference type="SAM" id="Coils"/>
    </source>
</evidence>
<keyword evidence="15" id="KW-1185">Reference proteome</keyword>
<dbReference type="Proteomes" id="UP000001064">
    <property type="component" value="Unassembled WGS sequence"/>
</dbReference>
<name>F0ZNP1_DICPU</name>
<dbReference type="GO" id="GO:0005783">
    <property type="term" value="C:endoplasmic reticulum"/>
    <property type="evidence" value="ECO:0000318"/>
    <property type="project" value="GO_Central"/>
</dbReference>
<dbReference type="CDD" id="cd15860">
    <property type="entry name" value="SNARE_USE1"/>
    <property type="match status" value="1"/>
</dbReference>
<evidence type="ECO:0000256" key="11">
    <source>
        <dbReference type="SAM" id="MobiDB-lite"/>
    </source>
</evidence>
<dbReference type="AlphaFoldDB" id="F0ZNP1"/>
<feature type="transmembrane region" description="Helical" evidence="12">
    <location>
        <begin position="364"/>
        <end position="385"/>
    </location>
</feature>
<dbReference type="GO" id="GO:0031201">
    <property type="term" value="C:SNARE complex"/>
    <property type="evidence" value="ECO:0000318"/>
    <property type="project" value="GO_Central"/>
</dbReference>
<reference evidence="15" key="1">
    <citation type="journal article" date="2011" name="Genome Biol.">
        <title>Comparative genomics of the social amoebae Dictyostelium discoideum and Dictyostelium purpureum.</title>
        <authorList>
            <consortium name="US DOE Joint Genome Institute (JGI-PGF)"/>
            <person name="Sucgang R."/>
            <person name="Kuo A."/>
            <person name="Tian X."/>
            <person name="Salerno W."/>
            <person name="Parikh A."/>
            <person name="Feasley C.L."/>
            <person name="Dalin E."/>
            <person name="Tu H."/>
            <person name="Huang E."/>
            <person name="Barry K."/>
            <person name="Lindquist E."/>
            <person name="Shapiro H."/>
            <person name="Bruce D."/>
            <person name="Schmutz J."/>
            <person name="Salamov A."/>
            <person name="Fey P."/>
            <person name="Gaudet P."/>
            <person name="Anjard C."/>
            <person name="Babu M.M."/>
            <person name="Basu S."/>
            <person name="Bushmanova Y."/>
            <person name="van der Wel H."/>
            <person name="Katoh-Kurasawa M."/>
            <person name="Dinh C."/>
            <person name="Coutinho P.M."/>
            <person name="Saito T."/>
            <person name="Elias M."/>
            <person name="Schaap P."/>
            <person name="Kay R.R."/>
            <person name="Henrissat B."/>
            <person name="Eichinger L."/>
            <person name="Rivero F."/>
            <person name="Putnam N.H."/>
            <person name="West C.M."/>
            <person name="Loomis W.F."/>
            <person name="Chisholm R.L."/>
            <person name="Shaulsky G."/>
            <person name="Strassmann J.E."/>
            <person name="Queller D.C."/>
            <person name="Kuspa A."/>
            <person name="Grigoriev I.V."/>
        </authorList>
    </citation>
    <scope>NUCLEOTIDE SEQUENCE [LARGE SCALE GENOMIC DNA]</scope>
    <source>
        <strain evidence="15">QSDP1</strain>
    </source>
</reference>
<keyword evidence="9 12" id="KW-0472">Membrane</keyword>
<dbReference type="KEGG" id="dpp:DICPUDRAFT_153352"/>
<dbReference type="VEuPathDB" id="AmoebaDB:DICPUDRAFT_153352"/>
<dbReference type="GO" id="GO:0071782">
    <property type="term" value="C:endoplasmic reticulum tubular network"/>
    <property type="evidence" value="ECO:0007669"/>
    <property type="project" value="EnsemblProtists"/>
</dbReference>
<dbReference type="RefSeq" id="XP_003289041.1">
    <property type="nucleotide sequence ID" value="XM_003288993.1"/>
</dbReference>
<dbReference type="PROSITE" id="PS50192">
    <property type="entry name" value="T_SNARE"/>
    <property type="match status" value="1"/>
</dbReference>
<dbReference type="GO" id="GO:0015031">
    <property type="term" value="P:protein transport"/>
    <property type="evidence" value="ECO:0007669"/>
    <property type="project" value="UniProtKB-KW"/>
</dbReference>
<dbReference type="InterPro" id="IPR000727">
    <property type="entry name" value="T_SNARE_dom"/>
</dbReference>
<dbReference type="OMA" id="MNEVHAV"/>
<dbReference type="Pfam" id="PF09753">
    <property type="entry name" value="Use1"/>
    <property type="match status" value="1"/>
</dbReference>
<dbReference type="STRING" id="5786.F0ZNP1"/>
<keyword evidence="3" id="KW-0813">Transport</keyword>
<evidence type="ECO:0000256" key="9">
    <source>
        <dbReference type="ARBA" id="ARBA00023136"/>
    </source>
</evidence>
<evidence type="ECO:0000256" key="1">
    <source>
        <dbReference type="ARBA" id="ARBA00004163"/>
    </source>
</evidence>
<evidence type="ECO:0000256" key="3">
    <source>
        <dbReference type="ARBA" id="ARBA00022448"/>
    </source>
</evidence>
<dbReference type="GO" id="GO:0006890">
    <property type="term" value="P:retrograde vesicle-mediated transport, Golgi to endoplasmic reticulum"/>
    <property type="evidence" value="ECO:0000318"/>
    <property type="project" value="GO_Central"/>
</dbReference>
<dbReference type="InParanoid" id="F0ZNP1"/>
<dbReference type="Gene3D" id="1.20.5.110">
    <property type="match status" value="1"/>
</dbReference>
<evidence type="ECO:0000313" key="14">
    <source>
        <dbReference type="EMBL" id="EGC34456.1"/>
    </source>
</evidence>
<dbReference type="PANTHER" id="PTHR13050:SF7">
    <property type="entry name" value="VESICLE TRANSPORT PROTEIN USE1"/>
    <property type="match status" value="1"/>
</dbReference>
<dbReference type="SUPFAM" id="SSF58038">
    <property type="entry name" value="SNARE fusion complex"/>
    <property type="match status" value="1"/>
</dbReference>
<evidence type="ECO:0000256" key="5">
    <source>
        <dbReference type="ARBA" id="ARBA00022824"/>
    </source>
</evidence>
<comment type="similarity">
    <text evidence="2">Belongs to the USE1 family.</text>
</comment>
<dbReference type="GO" id="GO:0005484">
    <property type="term" value="F:SNAP receptor activity"/>
    <property type="evidence" value="ECO:0000318"/>
    <property type="project" value="GO_Central"/>
</dbReference>
<comment type="subcellular location">
    <subcellularLocation>
        <location evidence="1">Endoplasmic reticulum membrane</location>
        <topology evidence="1">Single-pass type IV membrane protein</topology>
    </subcellularLocation>
</comment>
<feature type="compositionally biased region" description="Low complexity" evidence="11">
    <location>
        <begin position="74"/>
        <end position="85"/>
    </location>
</feature>
<sequence>MISETKKIEINLKRLITSCEKIISEDDRVNVANGDGEMKPIVIDNTFTVEKYIPIMLSLFMQLEEKYSEQTKQQQQQLQQQQQQQSPFQMAKQAVTLSSPLSSPKSTTPQENEDTFQLTKEILNEYSRKIDVIVGLVNKGKLNSPISTKPSIIRLQASNLTHNKKMNEIHTVMKTRNKQEQKKIDLLIPNNSGYATAGGSGSNINSDEYSSFRNTNSNTYSDNTLPQQTTTVNYIKTTSPNNTASILSPTIKYRNKFQNTNSQLKSLLGDRGSKFLNLEEEEDIDEDSFEKRTQEQRKLQENFAEELLGLSKNLKNHSSDMSRKLNEEDKKIDKLNQLMDTSSSKIDRQNQNLKDYTSRSTRDTLNYCLIIVFVLILFIVSYLVIKFFSKS</sequence>
<dbReference type="eggNOG" id="ENOG502RBM5">
    <property type="taxonomic scope" value="Eukaryota"/>
</dbReference>
<keyword evidence="10" id="KW-0175">Coiled coil</keyword>